<reference evidence="1 2" key="1">
    <citation type="submission" date="2019-04" db="EMBL/GenBank/DDBJ databases">
        <title>Whole Genome Sequencing of Pectobacterium punjabense SS95.</title>
        <authorList>
            <person name="Sarfraz S."/>
            <person name="Oulghazi S."/>
            <person name="Roques C."/>
            <person name="Vandecasteele C."/>
            <person name="Faure D."/>
        </authorList>
    </citation>
    <scope>NUCLEOTIDE SEQUENCE [LARGE SCALE GENOMIC DNA]</scope>
    <source>
        <strain evidence="1 2">SS95</strain>
    </source>
</reference>
<proteinExistence type="predicted"/>
<sequence length="283" mass="33743">MKKTKEKKGKNTSVVSFSIDKAVEKNLNDAFYFYRKKSKSKFVSELIDLALNEKNFDLISRNNDLKEKISENVTDEIYMLWYKSMYTYGIKEFCIFDDNWFVLNSDAVVIDDKYNDPNEVSQRNELFALEERISVIYNTMIKTHGFFSIYVKGILENENIKILALKIRIERYKKNDMDRDDNEYCNFKYLITFLDVSENLTSKSRYYLDYSSIKMISVLSIYENSIKNILKKELGISPLHYLYWLPIRAYNQYFFFAGVKIRKYSKDEIEYVKKNKIIIVDAT</sequence>
<dbReference type="EMBL" id="CP038498">
    <property type="protein sequence ID" value="QJA18867.1"/>
    <property type="molecule type" value="Genomic_DNA"/>
</dbReference>
<dbReference type="GeneID" id="90761788"/>
<gene>
    <name evidence="1" type="ORF">E2566_02405</name>
</gene>
<evidence type="ECO:0000313" key="2">
    <source>
        <dbReference type="Proteomes" id="UP000502681"/>
    </source>
</evidence>
<keyword evidence="2" id="KW-1185">Reference proteome</keyword>
<protein>
    <submittedName>
        <fullName evidence="1">Uncharacterized protein</fullName>
    </submittedName>
</protein>
<evidence type="ECO:0000313" key="1">
    <source>
        <dbReference type="EMBL" id="QJA18867.1"/>
    </source>
</evidence>
<name>A0ABX6KXR5_9GAMM</name>
<dbReference type="Proteomes" id="UP000502681">
    <property type="component" value="Chromosome"/>
</dbReference>
<dbReference type="RefSeq" id="WP_133169863.1">
    <property type="nucleotide sequence ID" value="NZ_CP038498.1"/>
</dbReference>
<organism evidence="1 2">
    <name type="scientific">Pectobacterium punjabense</name>
    <dbReference type="NCBI Taxonomy" id="2108399"/>
    <lineage>
        <taxon>Bacteria</taxon>
        <taxon>Pseudomonadati</taxon>
        <taxon>Pseudomonadota</taxon>
        <taxon>Gammaproteobacteria</taxon>
        <taxon>Enterobacterales</taxon>
        <taxon>Pectobacteriaceae</taxon>
        <taxon>Pectobacterium</taxon>
    </lineage>
</organism>
<accession>A0ABX6KXR5</accession>